<name>A0A367L155_9HYPO</name>
<accession>A0A367L155</accession>
<dbReference type="EMBL" id="LKCN02000021">
    <property type="protein sequence ID" value="RCI08146.1"/>
    <property type="molecule type" value="Genomic_DNA"/>
</dbReference>
<sequence>MIQPYRIAGPSCLDAMMIAVRLIPRLNPSIHPVRHCSRQILCP</sequence>
<gene>
    <name evidence="1" type="ORF">L249_6334</name>
</gene>
<protein>
    <submittedName>
        <fullName evidence="1">Uncharacterized protein</fullName>
    </submittedName>
</protein>
<proteinExistence type="predicted"/>
<dbReference type="AlphaFoldDB" id="A0A367L155"/>
<evidence type="ECO:0000313" key="1">
    <source>
        <dbReference type="EMBL" id="RCI08146.1"/>
    </source>
</evidence>
<dbReference type="Proteomes" id="UP000253664">
    <property type="component" value="Unassembled WGS sequence"/>
</dbReference>
<keyword evidence="2" id="KW-1185">Reference proteome</keyword>
<evidence type="ECO:0000313" key="2">
    <source>
        <dbReference type="Proteomes" id="UP000253664"/>
    </source>
</evidence>
<comment type="caution">
    <text evidence="1">The sequence shown here is derived from an EMBL/GenBank/DDBJ whole genome shotgun (WGS) entry which is preliminary data.</text>
</comment>
<reference evidence="1 2" key="1">
    <citation type="journal article" date="2015" name="BMC Genomics">
        <title>Insights from the genome of Ophiocordyceps polyrhachis-furcata to pathogenicity and host specificity in insect fungi.</title>
        <authorList>
            <person name="Wichadakul D."/>
            <person name="Kobmoo N."/>
            <person name="Ingsriswang S."/>
            <person name="Tangphatsornruang S."/>
            <person name="Chantasingh D."/>
            <person name="Luangsa-ard J.J."/>
            <person name="Eurwilaichitr L."/>
        </authorList>
    </citation>
    <scope>NUCLEOTIDE SEQUENCE [LARGE SCALE GENOMIC DNA]</scope>
    <source>
        <strain evidence="1 2">BCC 54312</strain>
    </source>
</reference>
<organism evidence="1 2">
    <name type="scientific">Ophiocordyceps polyrhachis-furcata BCC 54312</name>
    <dbReference type="NCBI Taxonomy" id="1330021"/>
    <lineage>
        <taxon>Eukaryota</taxon>
        <taxon>Fungi</taxon>
        <taxon>Dikarya</taxon>
        <taxon>Ascomycota</taxon>
        <taxon>Pezizomycotina</taxon>
        <taxon>Sordariomycetes</taxon>
        <taxon>Hypocreomycetidae</taxon>
        <taxon>Hypocreales</taxon>
        <taxon>Ophiocordycipitaceae</taxon>
        <taxon>Ophiocordyceps</taxon>
    </lineage>
</organism>